<dbReference type="SMART" id="SM01012">
    <property type="entry name" value="ANTAR"/>
    <property type="match status" value="1"/>
</dbReference>
<organism evidence="2 3">
    <name type="scientific">Mycobacterium pinniadriaticum</name>
    <dbReference type="NCBI Taxonomy" id="2994102"/>
    <lineage>
        <taxon>Bacteria</taxon>
        <taxon>Bacillati</taxon>
        <taxon>Actinomycetota</taxon>
        <taxon>Actinomycetes</taxon>
        <taxon>Mycobacteriales</taxon>
        <taxon>Mycobacteriaceae</taxon>
        <taxon>Mycobacterium</taxon>
    </lineage>
</organism>
<dbReference type="InterPro" id="IPR005561">
    <property type="entry name" value="ANTAR"/>
</dbReference>
<reference evidence="2 3" key="1">
    <citation type="submission" date="2022-11" db="EMBL/GenBank/DDBJ databases">
        <title>Mycobacterium sp. nov.</title>
        <authorList>
            <person name="Papic B."/>
            <person name="Spicic S."/>
            <person name="Duvnjak S."/>
        </authorList>
    </citation>
    <scope>NUCLEOTIDE SEQUENCE [LARGE SCALE GENOMIC DNA]</scope>
    <source>
        <strain evidence="2 3">CVI_P4</strain>
    </source>
</reference>
<evidence type="ECO:0000313" key="2">
    <source>
        <dbReference type="EMBL" id="MCX2936485.1"/>
    </source>
</evidence>
<gene>
    <name evidence="2" type="ORF">ORI27_07235</name>
</gene>
<dbReference type="RefSeq" id="WP_265995746.1">
    <property type="nucleotide sequence ID" value="NZ_JAPJDN010000004.1"/>
</dbReference>
<evidence type="ECO:0000313" key="3">
    <source>
        <dbReference type="Proteomes" id="UP001300745"/>
    </source>
</evidence>
<comment type="caution">
    <text evidence="2">The sequence shown here is derived from an EMBL/GenBank/DDBJ whole genome shotgun (WGS) entry which is preliminary data.</text>
</comment>
<dbReference type="InterPro" id="IPR036388">
    <property type="entry name" value="WH-like_DNA-bd_sf"/>
</dbReference>
<name>A0ABT3SAG6_9MYCO</name>
<feature type="domain" description="ANTAR" evidence="1">
    <location>
        <begin position="3"/>
        <end position="62"/>
    </location>
</feature>
<protein>
    <submittedName>
        <fullName evidence="2">ANTAR domain-containing protein</fullName>
    </submittedName>
</protein>
<dbReference type="Proteomes" id="UP001300745">
    <property type="component" value="Unassembled WGS sequence"/>
</dbReference>
<dbReference type="Pfam" id="PF03861">
    <property type="entry name" value="ANTAR"/>
    <property type="match status" value="1"/>
</dbReference>
<dbReference type="Gene3D" id="1.10.10.10">
    <property type="entry name" value="Winged helix-like DNA-binding domain superfamily/Winged helix DNA-binding domain"/>
    <property type="match status" value="1"/>
</dbReference>
<keyword evidence="3" id="KW-1185">Reference proteome</keyword>
<evidence type="ECO:0000259" key="1">
    <source>
        <dbReference type="SMART" id="SM01012"/>
    </source>
</evidence>
<accession>A0ABT3SAG6</accession>
<proteinExistence type="predicted"/>
<sequence>MKSVAGPHRFGDTCRDGRRSLDAAKGVLVVLRQCSLDEAFTEIVDTARQHGTEPMALARVLVATAENGSTRELDDRAVVAVDLVWGPLLRQVRQSN</sequence>
<dbReference type="EMBL" id="JAPJDO010000004">
    <property type="protein sequence ID" value="MCX2936485.1"/>
    <property type="molecule type" value="Genomic_DNA"/>
</dbReference>